<dbReference type="PANTHER" id="PTHR28298:SF1">
    <property type="entry name" value="EISOSOME PROTEIN 1"/>
    <property type="match status" value="1"/>
</dbReference>
<reference evidence="3" key="3">
    <citation type="submission" date="2020-04" db="EMBL/GenBank/DDBJ databases">
        <authorList>
            <person name="Santos R.A.C."/>
            <person name="Steenwyk J.L."/>
            <person name="Rivero-Menendez O."/>
            <person name="Mead M.E."/>
            <person name="Silva L.P."/>
            <person name="Bastos R.W."/>
            <person name="Alastruey-Izquierdo A."/>
            <person name="Goldman G.H."/>
            <person name="Rokas A."/>
        </authorList>
    </citation>
    <scope>NUCLEOTIDE SEQUENCE</scope>
    <source>
        <strain evidence="3">CNM-CM8927</strain>
    </source>
</reference>
<dbReference type="AlphaFoldDB" id="A0AAN4PBB5"/>
<dbReference type="Pfam" id="PF12757">
    <property type="entry name" value="Eisosome1"/>
    <property type="match status" value="1"/>
</dbReference>
<evidence type="ECO:0000256" key="1">
    <source>
        <dbReference type="SAM" id="MobiDB-lite"/>
    </source>
</evidence>
<feature type="compositionally biased region" description="Low complexity" evidence="1">
    <location>
        <begin position="725"/>
        <end position="741"/>
    </location>
</feature>
<gene>
    <name evidence="2" type="ORF">ALT_0790</name>
    <name evidence="3" type="ORF">CNMCM8927_006407</name>
</gene>
<comment type="caution">
    <text evidence="2">The sequence shown here is derived from an EMBL/GenBank/DDBJ whole genome shotgun (WGS) entry which is preliminary data.</text>
</comment>
<feature type="compositionally biased region" description="Polar residues" evidence="1">
    <location>
        <begin position="756"/>
        <end position="765"/>
    </location>
</feature>
<sequence>MATTESHPGVHSVSIQRSRSARLADQAATAALYVTHPERRLSVREPATFESQLFRDPKATGSLNLSHASASAALAHARSHHKNLTTDRPGAVGYQTQDPRTTEAPVARPSPEGYKAAITAVRDRRAITSLPPVTTGFKHDISTTSDQVYDVQRESLDRDKALCAATGAYRLSRKRADSAPSKPTIAREAPYAASAAGSVKPTPEVEDPLAHIDNSMEASRIHHMANANAQLYTEHPHIGLEEQGRKDVLRAAAISMARDMYDITEKREEVPTGEPSAALYGAQRGVSRMRSQRAVPKSDPAALKQAIKVQEAAQQRAAEKLAKLNEPTYQEYYGVEPHVPRPTVSIRRRRASFDSDTSAADAERSREIRHQMSSLRSRLDAVDEQRTKDRASLMEAARRNVNATIQDMEMRVYHETGRPPPSMQKEWEAAALERAQREAQEQEPYRPYDKVNIGAERYVDMADVEAVARSRLQPTFDEITDHAEKERARELEARLDAEERERYEAIARERERETRAEEKRQLEAEIQKRQMKEKTTGEKTWLWRRKSKRTQDTEQKPSAEEETDYRGPGGVAPAPAPHPEAAPQPTTPPVEAASQVEAAPAAEAPQAEAPQAEVPQAEAPQAEATQIEAPQAEAPQVEAPKAEAPQAEPATTEASTQAEPVIIDTTQPQPAEDEAKIVAPGTAGEEEHRLERRESRLKTWFKGRVGRRSNGAERESPREIEGEGARTANTGFAGGAALAGTDSRGAALGSHPVTGNDLSTMQQRMSVDEGSLGNDATRRGSSGIAEQNGENRKPSRLRSSFMKIVSGGSQDNKTNGVSKPSDDRRTALEPAEESGVHNAEGSSASTATKEELRESATDHGLPVPPAIGKHATNGSRESRFSEDL</sequence>
<accession>A0AAN4PBB5</accession>
<dbReference type="GO" id="GO:0070941">
    <property type="term" value="P:eisosome assembly"/>
    <property type="evidence" value="ECO:0007669"/>
    <property type="project" value="TreeGrafter"/>
</dbReference>
<feature type="compositionally biased region" description="Low complexity" evidence="1">
    <location>
        <begin position="589"/>
        <end position="660"/>
    </location>
</feature>
<dbReference type="EMBL" id="JAAAPU010000045">
    <property type="protein sequence ID" value="KAF4205271.1"/>
    <property type="molecule type" value="Genomic_DNA"/>
</dbReference>
<reference evidence="3" key="2">
    <citation type="journal article" date="2020" name="bioRxiv">
        <title>Genomic and phenotypic heterogeneity of clinical isolates of the human pathogens Aspergillus fumigatus, Aspergillus lentulus and Aspergillus fumigatiaffinis.</title>
        <authorList>
            <person name="dos Santos R.A.C."/>
            <person name="Steenwyk J.L."/>
            <person name="Rivero-Menendez O."/>
            <person name="Mead M.E."/>
            <person name="Silva L.P."/>
            <person name="Bastos R.W."/>
            <person name="Alastruey-Izquierdo A."/>
            <person name="Goldman G.H."/>
            <person name="Rokas A."/>
        </authorList>
    </citation>
    <scope>NUCLEOTIDE SEQUENCE</scope>
    <source>
        <strain evidence="3">CNM-CM8927</strain>
    </source>
</reference>
<feature type="compositionally biased region" description="Basic and acidic residues" evidence="1">
    <location>
        <begin position="361"/>
        <end position="370"/>
    </location>
</feature>
<feature type="region of interest" description="Disordered" evidence="1">
    <location>
        <begin position="347"/>
        <end position="377"/>
    </location>
</feature>
<dbReference type="Proteomes" id="UP000649114">
    <property type="component" value="Unassembled WGS sequence"/>
</dbReference>
<name>A0AAN4PBB5_ASPLE</name>
<evidence type="ECO:0008006" key="5">
    <source>
        <dbReference type="Google" id="ProtNLM"/>
    </source>
</evidence>
<dbReference type="InterPro" id="IPR024527">
    <property type="entry name" value="Eisosome1"/>
</dbReference>
<evidence type="ECO:0000313" key="2">
    <source>
        <dbReference type="EMBL" id="GAQ03469.1"/>
    </source>
</evidence>
<feature type="compositionally biased region" description="Basic and acidic residues" evidence="1">
    <location>
        <begin position="848"/>
        <end position="857"/>
    </location>
</feature>
<dbReference type="PANTHER" id="PTHR28298">
    <property type="entry name" value="EISOSOME PROTEIN 1"/>
    <property type="match status" value="1"/>
</dbReference>
<feature type="compositionally biased region" description="Polar residues" evidence="1">
    <location>
        <begin position="807"/>
        <end position="818"/>
    </location>
</feature>
<feature type="region of interest" description="Disordered" evidence="1">
    <location>
        <begin position="174"/>
        <end position="204"/>
    </location>
</feature>
<feature type="compositionally biased region" description="Basic and acidic residues" evidence="1">
    <location>
        <begin position="710"/>
        <end position="724"/>
    </location>
</feature>
<evidence type="ECO:0000313" key="3">
    <source>
        <dbReference type="EMBL" id="KAF4205271.1"/>
    </source>
</evidence>
<feature type="compositionally biased region" description="Basic and acidic residues" evidence="1">
    <location>
        <begin position="685"/>
        <end position="697"/>
    </location>
</feature>
<feature type="region of interest" description="Disordered" evidence="1">
    <location>
        <begin position="507"/>
        <end position="884"/>
    </location>
</feature>
<protein>
    <recommendedName>
        <fullName evidence="5">Eisosome protein 1</fullName>
    </recommendedName>
</protein>
<feature type="region of interest" description="Disordered" evidence="1">
    <location>
        <begin position="74"/>
        <end position="110"/>
    </location>
</feature>
<dbReference type="Proteomes" id="UP000051487">
    <property type="component" value="Unassembled WGS sequence"/>
</dbReference>
<feature type="compositionally biased region" description="Pro residues" evidence="1">
    <location>
        <begin position="574"/>
        <end position="588"/>
    </location>
</feature>
<feature type="region of interest" description="Disordered" evidence="1">
    <location>
        <begin position="1"/>
        <end position="21"/>
    </location>
</feature>
<proteinExistence type="predicted"/>
<organism evidence="2 4">
    <name type="scientific">Aspergillus lentulus</name>
    <dbReference type="NCBI Taxonomy" id="293939"/>
    <lineage>
        <taxon>Eukaryota</taxon>
        <taxon>Fungi</taxon>
        <taxon>Dikarya</taxon>
        <taxon>Ascomycota</taxon>
        <taxon>Pezizomycotina</taxon>
        <taxon>Eurotiomycetes</taxon>
        <taxon>Eurotiomycetidae</taxon>
        <taxon>Eurotiales</taxon>
        <taxon>Aspergillaceae</taxon>
        <taxon>Aspergillus</taxon>
        <taxon>Aspergillus subgen. Fumigati</taxon>
    </lineage>
</organism>
<reference evidence="2 4" key="1">
    <citation type="submission" date="2015-11" db="EMBL/GenBank/DDBJ databases">
        <title>Aspergillus lentulus strain IFM 54703T.</title>
        <authorList>
            <person name="Kusuya Y."/>
            <person name="Sakai K."/>
            <person name="Kamei K."/>
            <person name="Takahashi H."/>
            <person name="Yaguchi T."/>
        </authorList>
    </citation>
    <scope>NUCLEOTIDE SEQUENCE [LARGE SCALE GENOMIC DNA]</scope>
    <source>
        <strain evidence="2 4">IFM 54703</strain>
    </source>
</reference>
<feature type="compositionally biased region" description="Basic and acidic residues" evidence="1">
    <location>
        <begin position="507"/>
        <end position="537"/>
    </location>
</feature>
<feature type="compositionally biased region" description="Basic and acidic residues" evidence="1">
    <location>
        <begin position="549"/>
        <end position="559"/>
    </location>
</feature>
<evidence type="ECO:0000313" key="4">
    <source>
        <dbReference type="Proteomes" id="UP000051487"/>
    </source>
</evidence>
<dbReference type="EMBL" id="BCLY01000001">
    <property type="protein sequence ID" value="GAQ03469.1"/>
    <property type="molecule type" value="Genomic_DNA"/>
</dbReference>